<evidence type="ECO:0000256" key="7">
    <source>
        <dbReference type="ARBA" id="ARBA00022984"/>
    </source>
</evidence>
<dbReference type="Pfam" id="PF03717">
    <property type="entry name" value="PBP_dimer"/>
    <property type="match status" value="1"/>
</dbReference>
<dbReference type="Pfam" id="PF00905">
    <property type="entry name" value="Transpeptidase"/>
    <property type="match status" value="1"/>
</dbReference>
<evidence type="ECO:0000256" key="10">
    <source>
        <dbReference type="ARBA" id="ARBA00023316"/>
    </source>
</evidence>
<protein>
    <submittedName>
        <fullName evidence="14">Penicillin-binding protein 2</fullName>
    </submittedName>
</protein>
<dbReference type="GO" id="GO:0009252">
    <property type="term" value="P:peptidoglycan biosynthetic process"/>
    <property type="evidence" value="ECO:0007669"/>
    <property type="project" value="UniProtKB-KW"/>
</dbReference>
<keyword evidence="4" id="KW-1003">Cell membrane</keyword>
<dbReference type="Gene3D" id="3.40.710.10">
    <property type="entry name" value="DD-peptidase/beta-lactamase superfamily"/>
    <property type="match status" value="1"/>
</dbReference>
<dbReference type="PANTHER" id="PTHR30627">
    <property type="entry name" value="PEPTIDOGLYCAN D,D-TRANSPEPTIDASE"/>
    <property type="match status" value="1"/>
</dbReference>
<evidence type="ECO:0000313" key="15">
    <source>
        <dbReference type="Proteomes" id="UP000282076"/>
    </source>
</evidence>
<keyword evidence="15" id="KW-1185">Reference proteome</keyword>
<evidence type="ECO:0000256" key="1">
    <source>
        <dbReference type="ARBA" id="ARBA00004167"/>
    </source>
</evidence>
<dbReference type="GO" id="GO:0071972">
    <property type="term" value="F:peptidoglycan L,D-transpeptidase activity"/>
    <property type="evidence" value="ECO:0007669"/>
    <property type="project" value="TreeGrafter"/>
</dbReference>
<evidence type="ECO:0000256" key="3">
    <source>
        <dbReference type="ARBA" id="ARBA00007171"/>
    </source>
</evidence>
<dbReference type="InterPro" id="IPR005311">
    <property type="entry name" value="PBP_dimer"/>
</dbReference>
<evidence type="ECO:0000256" key="6">
    <source>
        <dbReference type="ARBA" id="ARBA00022960"/>
    </source>
</evidence>
<sequence>MMTEEAQKRALSNRRHFSFRLNVFFFVTFFVFSLLIVRLAYLQFVEGDALRAKEHENGSKGIPVPPIRGDIYDSVGNAIAYSVSTQSLYYTPLDLKIKADEGMALAAKMVDIFNDLGNKSENPLTVEKVFDNMDLKSRVHSAFHPRRIKTGLTKEEIAYFSEHRNEFKGIEVIEESIRQYSKDNIAVQLVGYTKKLSGAVGSIDKYKGINDNQTDEALKYVETEQVGVDGLELLYQDELRGRNGLKEFPINKDSLIIGPMKLTKPIKGHNLYLTINTKIQLIAQQAIMDQIQEIRTTPNEFQKDSHPTTGYAVAMEVKTGKVVAMASMPDYDPSLWQGGISEKDWESVQYFMSNGTIRDVQPPYADDKERSIHPSSFVNLGSTQKPLSVLVGLNEKLITPESTFLDKGYFAFGGKGHETQVNNASQAMNGILKPTMAIAKSSNAFMAGMIGNALYLRDGPKGVDIWDGYMKQFGLGVTTGSELPNESKGKTNYYEEIKSGSAQSALIYASFGQQAKYSTLQLAQYAATLASHGKRLKPQFVNEIKDADGKLVQSYQSKVLNTIHFPDSYWKTIEDGMALVKVKGFDDFGYNFYRKTGTSQQDVGSRKKVENAVFIAYAPAEDPVLAVAVVVPDGGYGGYAAAPIARKIFDAYDSEIGLMGTPRK</sequence>
<comment type="subcellular location">
    <subcellularLocation>
        <location evidence="2">Cell membrane</location>
    </subcellularLocation>
    <subcellularLocation>
        <location evidence="1">Membrane</location>
        <topology evidence="1">Single-pass membrane protein</topology>
    </subcellularLocation>
</comment>
<dbReference type="Gene3D" id="3.90.1310.10">
    <property type="entry name" value="Penicillin-binding protein 2a (Domain 2)"/>
    <property type="match status" value="1"/>
</dbReference>
<keyword evidence="7" id="KW-0573">Peptidoglycan synthesis</keyword>
<evidence type="ECO:0000256" key="2">
    <source>
        <dbReference type="ARBA" id="ARBA00004236"/>
    </source>
</evidence>
<comment type="similarity">
    <text evidence="3">Belongs to the transpeptidase family.</text>
</comment>
<evidence type="ECO:0000256" key="11">
    <source>
        <dbReference type="SAM" id="Phobius"/>
    </source>
</evidence>
<dbReference type="GO" id="GO:0005886">
    <property type="term" value="C:plasma membrane"/>
    <property type="evidence" value="ECO:0007669"/>
    <property type="project" value="UniProtKB-SubCell"/>
</dbReference>
<dbReference type="InterPro" id="IPR012338">
    <property type="entry name" value="Beta-lactam/transpept-like"/>
</dbReference>
<dbReference type="Proteomes" id="UP000282076">
    <property type="component" value="Unassembled WGS sequence"/>
</dbReference>
<accession>A0A494XYP8</accession>
<keyword evidence="8 11" id="KW-1133">Transmembrane helix</keyword>
<dbReference type="GO" id="GO:0008658">
    <property type="term" value="F:penicillin binding"/>
    <property type="evidence" value="ECO:0007669"/>
    <property type="project" value="InterPro"/>
</dbReference>
<keyword evidence="10" id="KW-0961">Cell wall biogenesis/degradation</keyword>
<keyword evidence="6" id="KW-0133">Cell shape</keyword>
<evidence type="ECO:0000256" key="5">
    <source>
        <dbReference type="ARBA" id="ARBA00022692"/>
    </source>
</evidence>
<keyword evidence="5 11" id="KW-0812">Transmembrane</keyword>
<dbReference type="InterPro" id="IPR050515">
    <property type="entry name" value="Beta-lactam/transpept"/>
</dbReference>
<evidence type="ECO:0000259" key="13">
    <source>
        <dbReference type="Pfam" id="PF03717"/>
    </source>
</evidence>
<dbReference type="OrthoDB" id="9770103at2"/>
<dbReference type="GO" id="GO:0008360">
    <property type="term" value="P:regulation of cell shape"/>
    <property type="evidence" value="ECO:0007669"/>
    <property type="project" value="UniProtKB-KW"/>
</dbReference>
<dbReference type="PANTHER" id="PTHR30627:SF2">
    <property type="entry name" value="PEPTIDOGLYCAN D,D-TRANSPEPTIDASE MRDA"/>
    <property type="match status" value="1"/>
</dbReference>
<feature type="domain" description="Penicillin-binding protein transpeptidase" evidence="12">
    <location>
        <begin position="310"/>
        <end position="649"/>
    </location>
</feature>
<keyword evidence="9 11" id="KW-0472">Membrane</keyword>
<feature type="domain" description="Penicillin-binding protein dimerisation" evidence="13">
    <location>
        <begin position="64"/>
        <end position="252"/>
    </location>
</feature>
<dbReference type="SUPFAM" id="SSF56601">
    <property type="entry name" value="beta-lactamase/transpeptidase-like"/>
    <property type="match status" value="1"/>
</dbReference>
<evidence type="ECO:0000256" key="9">
    <source>
        <dbReference type="ARBA" id="ARBA00023136"/>
    </source>
</evidence>
<dbReference type="AlphaFoldDB" id="A0A494XYP8"/>
<dbReference type="SUPFAM" id="SSF56519">
    <property type="entry name" value="Penicillin binding protein dimerisation domain"/>
    <property type="match status" value="1"/>
</dbReference>
<feature type="transmembrane region" description="Helical" evidence="11">
    <location>
        <begin position="21"/>
        <end position="41"/>
    </location>
</feature>
<dbReference type="InterPro" id="IPR001460">
    <property type="entry name" value="PCN-bd_Tpept"/>
</dbReference>
<dbReference type="EMBL" id="RBZM01000006">
    <property type="protein sequence ID" value="RKP53244.1"/>
    <property type="molecule type" value="Genomic_DNA"/>
</dbReference>
<dbReference type="InterPro" id="IPR036138">
    <property type="entry name" value="PBP_dimer_sf"/>
</dbReference>
<evidence type="ECO:0000259" key="12">
    <source>
        <dbReference type="Pfam" id="PF00905"/>
    </source>
</evidence>
<comment type="caution">
    <text evidence="14">The sequence shown here is derived from an EMBL/GenBank/DDBJ whole genome shotgun (WGS) entry which is preliminary data.</text>
</comment>
<name>A0A494XYP8_9BACL</name>
<dbReference type="GO" id="GO:0071555">
    <property type="term" value="P:cell wall organization"/>
    <property type="evidence" value="ECO:0007669"/>
    <property type="project" value="UniProtKB-KW"/>
</dbReference>
<evidence type="ECO:0000256" key="4">
    <source>
        <dbReference type="ARBA" id="ARBA00022475"/>
    </source>
</evidence>
<organism evidence="14 15">
    <name type="scientific">Cohnella endophytica</name>
    <dbReference type="NCBI Taxonomy" id="2419778"/>
    <lineage>
        <taxon>Bacteria</taxon>
        <taxon>Bacillati</taxon>
        <taxon>Bacillota</taxon>
        <taxon>Bacilli</taxon>
        <taxon>Bacillales</taxon>
        <taxon>Paenibacillaceae</taxon>
        <taxon>Cohnella</taxon>
    </lineage>
</organism>
<gene>
    <name evidence="14" type="ORF">D7Z26_15415</name>
</gene>
<proteinExistence type="inferred from homology"/>
<evidence type="ECO:0000256" key="8">
    <source>
        <dbReference type="ARBA" id="ARBA00022989"/>
    </source>
</evidence>
<evidence type="ECO:0000313" key="14">
    <source>
        <dbReference type="EMBL" id="RKP53244.1"/>
    </source>
</evidence>
<reference evidence="14 15" key="1">
    <citation type="submission" date="2018-10" db="EMBL/GenBank/DDBJ databases">
        <title>Cohnella sp. M2MS4P-1, whole genome shotgun sequence.</title>
        <authorList>
            <person name="Tuo L."/>
        </authorList>
    </citation>
    <scope>NUCLEOTIDE SEQUENCE [LARGE SCALE GENOMIC DNA]</scope>
    <source>
        <strain evidence="14 15">M2MS4P-1</strain>
    </source>
</reference>